<dbReference type="InterPro" id="IPR036974">
    <property type="entry name" value="PUA_sf"/>
</dbReference>
<keyword evidence="7" id="KW-0694">RNA-binding</keyword>
<evidence type="ECO:0000256" key="8">
    <source>
        <dbReference type="ARBA" id="ARBA00038091"/>
    </source>
</evidence>
<dbReference type="Pfam" id="PF17785">
    <property type="entry name" value="PUA_3"/>
    <property type="match status" value="1"/>
</dbReference>
<keyword evidence="6" id="KW-0949">S-adenosyl-L-methionine</keyword>
<dbReference type="GO" id="GO:0032259">
    <property type="term" value="P:methylation"/>
    <property type="evidence" value="ECO:0007669"/>
    <property type="project" value="UniProtKB-KW"/>
</dbReference>
<dbReference type="RefSeq" id="WP_155167918.1">
    <property type="nucleotide sequence ID" value="NZ_WNCA01000006.1"/>
</dbReference>
<evidence type="ECO:0000256" key="6">
    <source>
        <dbReference type="ARBA" id="ARBA00022691"/>
    </source>
</evidence>
<dbReference type="InterPro" id="IPR015947">
    <property type="entry name" value="PUA-like_sf"/>
</dbReference>
<evidence type="ECO:0000313" key="11">
    <source>
        <dbReference type="Proteomes" id="UP000462362"/>
    </source>
</evidence>
<dbReference type="InterPro" id="IPR002478">
    <property type="entry name" value="PUA"/>
</dbReference>
<evidence type="ECO:0000256" key="5">
    <source>
        <dbReference type="ARBA" id="ARBA00022679"/>
    </source>
</evidence>
<reference evidence="10 11" key="1">
    <citation type="journal article" date="2019" name="Nat. Med.">
        <title>A library of human gut bacterial isolates paired with longitudinal multiomics data enables mechanistic microbiome research.</title>
        <authorList>
            <person name="Poyet M."/>
            <person name="Groussin M."/>
            <person name="Gibbons S.M."/>
            <person name="Avila-Pacheco J."/>
            <person name="Jiang X."/>
            <person name="Kearney S.M."/>
            <person name="Perrotta A.R."/>
            <person name="Berdy B."/>
            <person name="Zhao S."/>
            <person name="Lieberman T.D."/>
            <person name="Swanson P.K."/>
            <person name="Smith M."/>
            <person name="Roesemann S."/>
            <person name="Alexander J.E."/>
            <person name="Rich S.A."/>
            <person name="Livny J."/>
            <person name="Vlamakis H."/>
            <person name="Clish C."/>
            <person name="Bullock K."/>
            <person name="Deik A."/>
            <person name="Scott J."/>
            <person name="Pierce K.A."/>
            <person name="Xavier R.J."/>
            <person name="Alm E.J."/>
        </authorList>
    </citation>
    <scope>NUCLEOTIDE SEQUENCE [LARGE SCALE GENOMIC DNA]</scope>
    <source>
        <strain evidence="10 11">BIOML-A2</strain>
    </source>
</reference>
<accession>A0A6I3S720</accession>
<evidence type="ECO:0000256" key="7">
    <source>
        <dbReference type="ARBA" id="ARBA00022884"/>
    </source>
</evidence>
<dbReference type="InterPro" id="IPR041532">
    <property type="entry name" value="RlmI-like_PUA"/>
</dbReference>
<dbReference type="GO" id="GO:0008168">
    <property type="term" value="F:methyltransferase activity"/>
    <property type="evidence" value="ECO:0007669"/>
    <property type="project" value="UniProtKB-KW"/>
</dbReference>
<dbReference type="SUPFAM" id="SSF53335">
    <property type="entry name" value="S-adenosyl-L-methionine-dependent methyltransferases"/>
    <property type="match status" value="1"/>
</dbReference>
<dbReference type="InterPro" id="IPR029063">
    <property type="entry name" value="SAM-dependent_MTases_sf"/>
</dbReference>
<evidence type="ECO:0000256" key="2">
    <source>
        <dbReference type="ARBA" id="ARBA00022490"/>
    </source>
</evidence>
<dbReference type="SMART" id="SM00359">
    <property type="entry name" value="PUA"/>
    <property type="match status" value="1"/>
</dbReference>
<dbReference type="AlphaFoldDB" id="A0A6I3S720"/>
<dbReference type="CDD" id="cd21153">
    <property type="entry name" value="PUA_RlmI"/>
    <property type="match status" value="1"/>
</dbReference>
<keyword evidence="2" id="KW-0963">Cytoplasm</keyword>
<dbReference type="GO" id="GO:0006364">
    <property type="term" value="P:rRNA processing"/>
    <property type="evidence" value="ECO:0007669"/>
    <property type="project" value="UniProtKB-KW"/>
</dbReference>
<name>A0A6I3S720_9BURK</name>
<dbReference type="GO" id="GO:0003723">
    <property type="term" value="F:RNA binding"/>
    <property type="evidence" value="ECO:0007669"/>
    <property type="project" value="UniProtKB-KW"/>
</dbReference>
<comment type="subcellular location">
    <subcellularLocation>
        <location evidence="1">Cytoplasm</location>
    </subcellularLocation>
</comment>
<organism evidence="10 11">
    <name type="scientific">Parasutterella excrementihominis</name>
    <dbReference type="NCBI Taxonomy" id="487175"/>
    <lineage>
        <taxon>Bacteria</taxon>
        <taxon>Pseudomonadati</taxon>
        <taxon>Pseudomonadota</taxon>
        <taxon>Betaproteobacteria</taxon>
        <taxon>Burkholderiales</taxon>
        <taxon>Sutterellaceae</taxon>
        <taxon>Parasutterella</taxon>
    </lineage>
</organism>
<dbReference type="SUPFAM" id="SSF88697">
    <property type="entry name" value="PUA domain-like"/>
    <property type="match status" value="1"/>
</dbReference>
<evidence type="ECO:0000256" key="4">
    <source>
        <dbReference type="ARBA" id="ARBA00022603"/>
    </source>
</evidence>
<dbReference type="PANTHER" id="PTHR42873">
    <property type="entry name" value="RIBOSOMAL RNA LARGE SUBUNIT METHYLTRANSFERASE"/>
    <property type="match status" value="1"/>
</dbReference>
<dbReference type="Pfam" id="PF10672">
    <property type="entry name" value="Methyltrans_SAM"/>
    <property type="match status" value="1"/>
</dbReference>
<sequence length="408" mass="45399">MTNQIPTIILKSGKERALLRRHPWVYATGVSKVLGKPKSGETVRIQDSKGKFLAWGAFSPESALRARCWSFQEEDVIDAAWIEARVKAAIEARSCLRSRTNAIRLIFGEADFLPGLIVDQYNNQVVTQFQSAGVEYWRSVIGQALVKYTGCSQVYDRSDAATRAREGLPERKEVLEGEEPPQEVEIVEDGIKYGVDVRMGHKTGFYVDQRDNRALARRLAEEFKRVHGRGMRALNCFCYTGGFSLALKAGGAEEVVSIDSSADALQMAQENAKRNGFDDGSMKWIEANVFEALREFRDKGEQFDLVILDPPKFASSHHHVDKAARAYKDINLNGLRILAPGGQLLTFSCSGAIDVDLFQKIVAGAVIDSRVEAWMMARLGAGIDHPLLMTHPEGEYLKGLYLLSRGRV</sequence>
<dbReference type="InterPro" id="IPR019614">
    <property type="entry name" value="SAM-dep_methyl-trfase"/>
</dbReference>
<evidence type="ECO:0000256" key="3">
    <source>
        <dbReference type="ARBA" id="ARBA00022552"/>
    </source>
</evidence>
<comment type="similarity">
    <text evidence="8">Belongs to the methyltransferase superfamily. RlmI family.</text>
</comment>
<keyword evidence="4 10" id="KW-0489">Methyltransferase</keyword>
<protein>
    <submittedName>
        <fullName evidence="10">Methyltransferase domain-containing protein</fullName>
    </submittedName>
</protein>
<dbReference type="Gene3D" id="3.40.50.150">
    <property type="entry name" value="Vaccinia Virus protein VP39"/>
    <property type="match status" value="1"/>
</dbReference>
<dbReference type="EMBL" id="WNCL01000005">
    <property type="protein sequence ID" value="MTU42562.1"/>
    <property type="molecule type" value="Genomic_DNA"/>
</dbReference>
<dbReference type="GO" id="GO:0005737">
    <property type="term" value="C:cytoplasm"/>
    <property type="evidence" value="ECO:0007669"/>
    <property type="project" value="UniProtKB-SubCell"/>
</dbReference>
<dbReference type="PANTHER" id="PTHR42873:SF1">
    <property type="entry name" value="S-ADENOSYLMETHIONINE-DEPENDENT METHYLTRANSFERASE DOMAIN-CONTAINING PROTEIN"/>
    <property type="match status" value="1"/>
</dbReference>
<evidence type="ECO:0000259" key="9">
    <source>
        <dbReference type="SMART" id="SM00359"/>
    </source>
</evidence>
<evidence type="ECO:0000256" key="1">
    <source>
        <dbReference type="ARBA" id="ARBA00004496"/>
    </source>
</evidence>
<feature type="domain" description="PUA" evidence="9">
    <location>
        <begin position="6"/>
        <end position="91"/>
    </location>
</feature>
<keyword evidence="5 10" id="KW-0808">Transferase</keyword>
<evidence type="ECO:0000313" key="10">
    <source>
        <dbReference type="EMBL" id="MTU42562.1"/>
    </source>
</evidence>
<comment type="caution">
    <text evidence="10">The sequence shown here is derived from an EMBL/GenBank/DDBJ whole genome shotgun (WGS) entry which is preliminary data.</text>
</comment>
<proteinExistence type="inferred from homology"/>
<dbReference type="Gene3D" id="2.30.130.10">
    <property type="entry name" value="PUA domain"/>
    <property type="match status" value="1"/>
</dbReference>
<dbReference type="Gene3D" id="3.30.750.80">
    <property type="entry name" value="RNA methyltransferase domain (HRMD) like"/>
    <property type="match status" value="1"/>
</dbReference>
<dbReference type="Proteomes" id="UP000462362">
    <property type="component" value="Unassembled WGS sequence"/>
</dbReference>
<gene>
    <name evidence="10" type="ORF">GMD42_02770</name>
</gene>
<dbReference type="PROSITE" id="PS50890">
    <property type="entry name" value="PUA"/>
    <property type="match status" value="1"/>
</dbReference>
<keyword evidence="3" id="KW-0698">rRNA processing</keyword>
<dbReference type="CDD" id="cd02440">
    <property type="entry name" value="AdoMet_MTases"/>
    <property type="match status" value="1"/>
</dbReference>
<dbReference type="CDD" id="cd11572">
    <property type="entry name" value="RlmI_M_like"/>
    <property type="match status" value="1"/>
</dbReference>